<name>A0A4R3LAQ0_9GAMM</name>
<dbReference type="InterPro" id="IPR051910">
    <property type="entry name" value="ComF/GntX_DNA_util-trans"/>
</dbReference>
<evidence type="ECO:0000259" key="2">
    <source>
        <dbReference type="Pfam" id="PF18912"/>
    </source>
</evidence>
<protein>
    <submittedName>
        <fullName evidence="3">ComF family protein</fullName>
    </submittedName>
</protein>
<organism evidence="3 4">
    <name type="scientific">Pseudofulvimonas gallinarii</name>
    <dbReference type="NCBI Taxonomy" id="634155"/>
    <lineage>
        <taxon>Bacteria</taxon>
        <taxon>Pseudomonadati</taxon>
        <taxon>Pseudomonadota</taxon>
        <taxon>Gammaproteobacteria</taxon>
        <taxon>Lysobacterales</taxon>
        <taxon>Rhodanobacteraceae</taxon>
        <taxon>Pseudofulvimonas</taxon>
    </lineage>
</organism>
<dbReference type="EMBL" id="SMAF01000014">
    <property type="protein sequence ID" value="TCS97211.1"/>
    <property type="molecule type" value="Genomic_DNA"/>
</dbReference>
<reference evidence="3 4" key="1">
    <citation type="submission" date="2019-03" db="EMBL/GenBank/DDBJ databases">
        <title>Genomic Encyclopedia of Type Strains, Phase IV (KMG-IV): sequencing the most valuable type-strain genomes for metagenomic binning, comparative biology and taxonomic classification.</title>
        <authorList>
            <person name="Goeker M."/>
        </authorList>
    </citation>
    <scope>NUCLEOTIDE SEQUENCE [LARGE SCALE GENOMIC DNA]</scope>
    <source>
        <strain evidence="3 4">DSM 21944</strain>
    </source>
</reference>
<comment type="similarity">
    <text evidence="1">Belongs to the ComF/GntX family.</text>
</comment>
<evidence type="ECO:0000256" key="1">
    <source>
        <dbReference type="ARBA" id="ARBA00008007"/>
    </source>
</evidence>
<dbReference type="PANTHER" id="PTHR47505">
    <property type="entry name" value="DNA UTILIZATION PROTEIN YHGH"/>
    <property type="match status" value="1"/>
</dbReference>
<dbReference type="Pfam" id="PF18912">
    <property type="entry name" value="DZR_2"/>
    <property type="match status" value="1"/>
</dbReference>
<evidence type="ECO:0000313" key="4">
    <source>
        <dbReference type="Proteomes" id="UP000294599"/>
    </source>
</evidence>
<dbReference type="InterPro" id="IPR000836">
    <property type="entry name" value="PRTase_dom"/>
</dbReference>
<dbReference type="AlphaFoldDB" id="A0A4R3LAQ0"/>
<keyword evidence="4" id="KW-1185">Reference proteome</keyword>
<gene>
    <name evidence="3" type="ORF">EDC25_11463</name>
</gene>
<sequence length="254" mass="27911">MKTPDLQVNRKPAWRRLLHRSTSWLLPARCVICGAGDVDAASLCVGCRADLVANAPSCPRCAEPLVQSEPLCGRCLRHTPPFAGSFAPLRYAWPLDGLVTRFKFHGDLAAGRSLARLFVEHAREECDSIPALLVPVPLHRQRLRQRGYDQALELARDIHAGLDGVRLVPDLLERTRATDAQTRLDAAGRRRNVRAAFAVNARALRRLGDERPALALLDDVMTTGATLAECARVLARAGFTQVRAWAIARAPAHD</sequence>
<dbReference type="Proteomes" id="UP000294599">
    <property type="component" value="Unassembled WGS sequence"/>
</dbReference>
<dbReference type="PANTHER" id="PTHR47505:SF1">
    <property type="entry name" value="DNA UTILIZATION PROTEIN YHGH"/>
    <property type="match status" value="1"/>
</dbReference>
<accession>A0A4R3LAQ0</accession>
<proteinExistence type="inferred from homology"/>
<dbReference type="InterPro" id="IPR029057">
    <property type="entry name" value="PRTase-like"/>
</dbReference>
<dbReference type="CDD" id="cd06223">
    <property type="entry name" value="PRTases_typeI"/>
    <property type="match status" value="1"/>
</dbReference>
<dbReference type="RefSeq" id="WP_240639606.1">
    <property type="nucleotide sequence ID" value="NZ_JBHLWF010000084.1"/>
</dbReference>
<feature type="domain" description="Double zinc ribbon" evidence="2">
    <location>
        <begin position="23"/>
        <end position="76"/>
    </location>
</feature>
<evidence type="ECO:0000313" key="3">
    <source>
        <dbReference type="EMBL" id="TCS97211.1"/>
    </source>
</evidence>
<dbReference type="SUPFAM" id="SSF53271">
    <property type="entry name" value="PRTase-like"/>
    <property type="match status" value="1"/>
</dbReference>
<dbReference type="InterPro" id="IPR044005">
    <property type="entry name" value="DZR_2"/>
</dbReference>
<dbReference type="Gene3D" id="3.40.50.2020">
    <property type="match status" value="1"/>
</dbReference>
<comment type="caution">
    <text evidence="3">The sequence shown here is derived from an EMBL/GenBank/DDBJ whole genome shotgun (WGS) entry which is preliminary data.</text>
</comment>